<sequence length="78" mass="8187">MSMQMRVVVAVAVVVVVLALLSSPVSAGYRKPPFNGSIFGKRSGSDAVYEPGKSQALASVCQVALEACTLWFPGAEKK</sequence>
<organism evidence="2">
    <name type="scientific">Scylla paramamosain</name>
    <name type="common">Mud crab</name>
    <dbReference type="NCBI Taxonomy" id="85552"/>
    <lineage>
        <taxon>Eukaryota</taxon>
        <taxon>Metazoa</taxon>
        <taxon>Ecdysozoa</taxon>
        <taxon>Arthropoda</taxon>
        <taxon>Crustacea</taxon>
        <taxon>Multicrustacea</taxon>
        <taxon>Malacostraca</taxon>
        <taxon>Eumalacostraca</taxon>
        <taxon>Eucarida</taxon>
        <taxon>Decapoda</taxon>
        <taxon>Pleocyemata</taxon>
        <taxon>Brachyura</taxon>
        <taxon>Eubrachyura</taxon>
        <taxon>Portunoidea</taxon>
        <taxon>Portunidae</taxon>
        <taxon>Portuninae</taxon>
        <taxon>Scylla</taxon>
    </lineage>
</organism>
<keyword evidence="1" id="KW-0732">Signal</keyword>
<dbReference type="AlphaFoldDB" id="A0A0S2YRA5"/>
<reference evidence="2" key="1">
    <citation type="journal article" date="2015" name="Sci. Rep.">
        <title>Neuropeptides in the cerebral ganglia of the mud crab, Scylla paramamosain: transcriptomic analysis and expression profiles during vitellogenesis.</title>
        <authorList>
            <person name="Bao C."/>
            <person name="Yang Y."/>
            <person name="Huang H."/>
            <person name="Ye H."/>
        </authorList>
    </citation>
    <scope>NUCLEOTIDE SEQUENCE</scope>
</reference>
<protein>
    <submittedName>
        <fullName evidence="2">SIFamide</fullName>
    </submittedName>
</protein>
<dbReference type="EMBL" id="KR078361">
    <property type="protein sequence ID" value="ALQ28576.1"/>
    <property type="molecule type" value="mRNA"/>
</dbReference>
<name>A0A0S2YRA5_SCYPA</name>
<evidence type="ECO:0000256" key="1">
    <source>
        <dbReference type="SAM" id="SignalP"/>
    </source>
</evidence>
<evidence type="ECO:0000313" key="2">
    <source>
        <dbReference type="EMBL" id="ALQ28576.1"/>
    </source>
</evidence>
<proteinExistence type="evidence at transcript level"/>
<feature type="chain" id="PRO_5006608125" evidence="1">
    <location>
        <begin position="28"/>
        <end position="78"/>
    </location>
</feature>
<accession>A0A0S2YRA5</accession>
<feature type="signal peptide" evidence="1">
    <location>
        <begin position="1"/>
        <end position="27"/>
    </location>
</feature>
<dbReference type="GeneID" id="135103009"/>
<dbReference type="RefSeq" id="XP_063864922.1">
    <property type="nucleotide sequence ID" value="XM_064008852.1"/>
</dbReference>
<dbReference type="CTD" id="3346202"/>